<evidence type="ECO:0000256" key="1">
    <source>
        <dbReference type="ARBA" id="ARBA00022679"/>
    </source>
</evidence>
<dbReference type="GO" id="GO:0005737">
    <property type="term" value="C:cytoplasm"/>
    <property type="evidence" value="ECO:0007669"/>
    <property type="project" value="UniProtKB-SubCell"/>
</dbReference>
<dbReference type="NCBIfam" id="NF002306">
    <property type="entry name" value="PRK01231.1"/>
    <property type="match status" value="1"/>
</dbReference>
<dbReference type="FunFam" id="2.60.200.30:FF:000009">
    <property type="entry name" value="Poly(P)/ATP NAD kinase"/>
    <property type="match status" value="1"/>
</dbReference>
<accession>A0A317CLP9</accession>
<dbReference type="RefSeq" id="WP_109837689.1">
    <property type="nucleotide sequence ID" value="NZ_QGKM01000027.1"/>
</dbReference>
<reference evidence="9 10" key="1">
    <citation type="submission" date="2018-05" db="EMBL/GenBank/DDBJ databases">
        <title>Leucothrix arctica sp. nov., isolated from Arctic seawater.</title>
        <authorList>
            <person name="Choi A."/>
            <person name="Baek K."/>
        </authorList>
    </citation>
    <scope>NUCLEOTIDE SEQUENCE [LARGE SCALE GENOMIC DNA]</scope>
    <source>
        <strain evidence="9 10">JCM 18388</strain>
    </source>
</reference>
<keyword evidence="2 8" id="KW-0547">Nucleotide-binding</keyword>
<dbReference type="GO" id="GO:0051287">
    <property type="term" value="F:NAD binding"/>
    <property type="evidence" value="ECO:0007669"/>
    <property type="project" value="UniProtKB-ARBA"/>
</dbReference>
<comment type="caution">
    <text evidence="9">The sequence shown here is derived from an EMBL/GenBank/DDBJ whole genome shotgun (WGS) entry which is preliminary data.</text>
</comment>
<feature type="active site" description="Proton acceptor" evidence="8">
    <location>
        <position position="69"/>
    </location>
</feature>
<keyword evidence="8" id="KW-0963">Cytoplasm</keyword>
<dbReference type="InterPro" id="IPR002504">
    <property type="entry name" value="NADK"/>
</dbReference>
<dbReference type="AlphaFoldDB" id="A0A317CLP9"/>
<gene>
    <name evidence="8" type="primary">nadK</name>
    <name evidence="9" type="ORF">DKW60_10910</name>
</gene>
<feature type="binding site" evidence="8">
    <location>
        <begin position="69"/>
        <end position="70"/>
    </location>
    <ligand>
        <name>NAD(+)</name>
        <dbReference type="ChEBI" id="CHEBI:57540"/>
    </ligand>
</feature>
<keyword evidence="5 8" id="KW-0521">NADP</keyword>
<dbReference type="SUPFAM" id="SSF111331">
    <property type="entry name" value="NAD kinase/diacylglycerol kinase-like"/>
    <property type="match status" value="1"/>
</dbReference>
<dbReference type="InterPro" id="IPR017438">
    <property type="entry name" value="ATP-NAD_kinase_N"/>
</dbReference>
<comment type="subcellular location">
    <subcellularLocation>
        <location evidence="8">Cytoplasm</location>
    </subcellularLocation>
</comment>
<keyword evidence="10" id="KW-1185">Reference proteome</keyword>
<keyword evidence="1 8" id="KW-0808">Transferase</keyword>
<dbReference type="PANTHER" id="PTHR20275">
    <property type="entry name" value="NAD KINASE"/>
    <property type="match status" value="1"/>
</dbReference>
<name>A0A317CLP9_9GAMM</name>
<dbReference type="GO" id="GO:0019674">
    <property type="term" value="P:NAD+ metabolic process"/>
    <property type="evidence" value="ECO:0007669"/>
    <property type="project" value="InterPro"/>
</dbReference>
<dbReference type="Gene3D" id="3.40.50.10330">
    <property type="entry name" value="Probable inorganic polyphosphate/atp-NAD kinase, domain 1"/>
    <property type="match status" value="1"/>
</dbReference>
<dbReference type="GO" id="GO:0005524">
    <property type="term" value="F:ATP binding"/>
    <property type="evidence" value="ECO:0007669"/>
    <property type="project" value="UniProtKB-KW"/>
</dbReference>
<sequence>MRSFSRIGLFSKQQDTRIADTLHELHRFLTDQSFAVSVTHTVASFLDISGHDDDYLADNIDLAIVIGGDGTLLQVGRLLAPKGIPIIGVNLGRLGFLVDISSTNLDQQLNAMLEGQYTVEARTMLQADVYRGDRKLGAGNALNDVAVHVRNDVRMIEFDTQIDGHFVNTQRADGMIISTPTGSTAYSLSAGGPILHPGLGAVTLVPICPHTLSHRPIVVSSESEIEILLCESRNVDARVSFDGQSNVDLKAGDRIVIRQHPNKLLLIHPEDYDYFHILRTKLGWSTTPP</sequence>
<dbReference type="GO" id="GO:0046872">
    <property type="term" value="F:metal ion binding"/>
    <property type="evidence" value="ECO:0007669"/>
    <property type="project" value="UniProtKB-UniRule"/>
</dbReference>
<comment type="similarity">
    <text evidence="8">Belongs to the NAD kinase family.</text>
</comment>
<dbReference type="GO" id="GO:0003951">
    <property type="term" value="F:NAD+ kinase activity"/>
    <property type="evidence" value="ECO:0007669"/>
    <property type="project" value="UniProtKB-UniRule"/>
</dbReference>
<keyword evidence="3 8" id="KW-0418">Kinase</keyword>
<comment type="catalytic activity">
    <reaction evidence="7 8">
        <text>NAD(+) + ATP = ADP + NADP(+) + H(+)</text>
        <dbReference type="Rhea" id="RHEA:18629"/>
        <dbReference type="ChEBI" id="CHEBI:15378"/>
        <dbReference type="ChEBI" id="CHEBI:30616"/>
        <dbReference type="ChEBI" id="CHEBI:57540"/>
        <dbReference type="ChEBI" id="CHEBI:58349"/>
        <dbReference type="ChEBI" id="CHEBI:456216"/>
        <dbReference type="EC" id="2.7.1.23"/>
    </reaction>
</comment>
<evidence type="ECO:0000313" key="9">
    <source>
        <dbReference type="EMBL" id="PWQ97232.1"/>
    </source>
</evidence>
<protein>
    <recommendedName>
        <fullName evidence="8">NAD kinase</fullName>
        <ecNumber evidence="8">2.7.1.23</ecNumber>
    </recommendedName>
    <alternativeName>
        <fullName evidence="8">ATP-dependent NAD kinase</fullName>
    </alternativeName>
</protein>
<dbReference type="Pfam" id="PF20143">
    <property type="entry name" value="NAD_kinase_C"/>
    <property type="match status" value="1"/>
</dbReference>
<evidence type="ECO:0000256" key="7">
    <source>
        <dbReference type="ARBA" id="ARBA00047925"/>
    </source>
</evidence>
<feature type="binding site" evidence="8">
    <location>
        <position position="171"/>
    </location>
    <ligand>
        <name>NAD(+)</name>
        <dbReference type="ChEBI" id="CHEBI:57540"/>
    </ligand>
</feature>
<dbReference type="InterPro" id="IPR016064">
    <property type="entry name" value="NAD/diacylglycerol_kinase_sf"/>
</dbReference>
<dbReference type="EMBL" id="QGKM01000027">
    <property type="protein sequence ID" value="PWQ97232.1"/>
    <property type="molecule type" value="Genomic_DNA"/>
</dbReference>
<evidence type="ECO:0000313" key="10">
    <source>
        <dbReference type="Proteomes" id="UP000245539"/>
    </source>
</evidence>
<dbReference type="Proteomes" id="UP000245539">
    <property type="component" value="Unassembled WGS sequence"/>
</dbReference>
<dbReference type="InterPro" id="IPR017437">
    <property type="entry name" value="ATP-NAD_kinase_PpnK-typ_C"/>
</dbReference>
<dbReference type="EC" id="2.7.1.23" evidence="8"/>
<keyword evidence="6 8" id="KW-0520">NAD</keyword>
<feature type="binding site" evidence="8">
    <location>
        <position position="173"/>
    </location>
    <ligand>
        <name>NAD(+)</name>
        <dbReference type="ChEBI" id="CHEBI:57540"/>
    </ligand>
</feature>
<dbReference type="GO" id="GO:0006741">
    <property type="term" value="P:NADP+ biosynthetic process"/>
    <property type="evidence" value="ECO:0007669"/>
    <property type="project" value="UniProtKB-UniRule"/>
</dbReference>
<dbReference type="Gene3D" id="2.60.200.30">
    <property type="entry name" value="Probable inorganic polyphosphate/atp-NAD kinase, domain 2"/>
    <property type="match status" value="1"/>
</dbReference>
<feature type="binding site" evidence="8">
    <location>
        <position position="244"/>
    </location>
    <ligand>
        <name>NAD(+)</name>
        <dbReference type="ChEBI" id="CHEBI:57540"/>
    </ligand>
</feature>
<feature type="binding site" evidence="8">
    <location>
        <begin position="143"/>
        <end position="144"/>
    </location>
    <ligand>
        <name>NAD(+)</name>
        <dbReference type="ChEBI" id="CHEBI:57540"/>
    </ligand>
</feature>
<proteinExistence type="inferred from homology"/>
<dbReference type="OrthoDB" id="9774737at2"/>
<dbReference type="Pfam" id="PF01513">
    <property type="entry name" value="NAD_kinase"/>
    <property type="match status" value="1"/>
</dbReference>
<evidence type="ECO:0000256" key="8">
    <source>
        <dbReference type="HAMAP-Rule" id="MF_00361"/>
    </source>
</evidence>
<comment type="cofactor">
    <cofactor evidence="8">
        <name>a divalent metal cation</name>
        <dbReference type="ChEBI" id="CHEBI:60240"/>
    </cofactor>
</comment>
<dbReference type="HAMAP" id="MF_00361">
    <property type="entry name" value="NAD_kinase"/>
    <property type="match status" value="1"/>
</dbReference>
<feature type="binding site" evidence="8">
    <location>
        <position position="154"/>
    </location>
    <ligand>
        <name>NAD(+)</name>
        <dbReference type="ChEBI" id="CHEBI:57540"/>
    </ligand>
</feature>
<evidence type="ECO:0000256" key="6">
    <source>
        <dbReference type="ARBA" id="ARBA00023027"/>
    </source>
</evidence>
<evidence type="ECO:0000256" key="3">
    <source>
        <dbReference type="ARBA" id="ARBA00022777"/>
    </source>
</evidence>
<comment type="function">
    <text evidence="8">Involved in the regulation of the intracellular balance of NAD and NADP, and is a key enzyme in the biosynthesis of NADP. Catalyzes specifically the phosphorylation on 2'-hydroxyl of the adenosine moiety of NAD to yield NADP.</text>
</comment>
<feature type="binding site" evidence="8">
    <location>
        <begin position="184"/>
        <end position="189"/>
    </location>
    <ligand>
        <name>NAD(+)</name>
        <dbReference type="ChEBI" id="CHEBI:57540"/>
    </ligand>
</feature>
<organism evidence="9 10">
    <name type="scientific">Leucothrix pacifica</name>
    <dbReference type="NCBI Taxonomy" id="1247513"/>
    <lineage>
        <taxon>Bacteria</taxon>
        <taxon>Pseudomonadati</taxon>
        <taxon>Pseudomonadota</taxon>
        <taxon>Gammaproteobacteria</taxon>
        <taxon>Thiotrichales</taxon>
        <taxon>Thiotrichaceae</taxon>
        <taxon>Leucothrix</taxon>
    </lineage>
</organism>
<evidence type="ECO:0000256" key="4">
    <source>
        <dbReference type="ARBA" id="ARBA00022840"/>
    </source>
</evidence>
<comment type="caution">
    <text evidence="8">Lacks conserved residue(s) required for the propagation of feature annotation.</text>
</comment>
<evidence type="ECO:0000256" key="2">
    <source>
        <dbReference type="ARBA" id="ARBA00022741"/>
    </source>
</evidence>
<dbReference type="PANTHER" id="PTHR20275:SF0">
    <property type="entry name" value="NAD KINASE"/>
    <property type="match status" value="1"/>
</dbReference>
<evidence type="ECO:0000256" key="5">
    <source>
        <dbReference type="ARBA" id="ARBA00022857"/>
    </source>
</evidence>
<keyword evidence="4 8" id="KW-0067">ATP-binding</keyword>